<proteinExistence type="predicted"/>
<gene>
    <name evidence="2" type="ORF">SAMN05445060_3539</name>
</gene>
<feature type="region of interest" description="Disordered" evidence="1">
    <location>
        <begin position="1"/>
        <end position="56"/>
    </location>
</feature>
<feature type="compositionally biased region" description="Basic and acidic residues" evidence="1">
    <location>
        <begin position="24"/>
        <end position="35"/>
    </location>
</feature>
<accession>A0A1N7H5G4</accession>
<evidence type="ECO:0000313" key="2">
    <source>
        <dbReference type="EMBL" id="SIS20089.1"/>
    </source>
</evidence>
<organism evidence="2 3">
    <name type="scientific">Williamsia sterculiae</name>
    <dbReference type="NCBI Taxonomy" id="1344003"/>
    <lineage>
        <taxon>Bacteria</taxon>
        <taxon>Bacillati</taxon>
        <taxon>Actinomycetota</taxon>
        <taxon>Actinomycetes</taxon>
        <taxon>Mycobacteriales</taxon>
        <taxon>Nocardiaceae</taxon>
        <taxon>Williamsia</taxon>
    </lineage>
</organism>
<evidence type="ECO:0000313" key="3">
    <source>
        <dbReference type="Proteomes" id="UP000186218"/>
    </source>
</evidence>
<dbReference type="AlphaFoldDB" id="A0A1N7H5G4"/>
<protein>
    <submittedName>
        <fullName evidence="2">Uncharacterized protein</fullName>
    </submittedName>
</protein>
<dbReference type="RefSeq" id="WP_159441881.1">
    <property type="nucleotide sequence ID" value="NZ_FTNT01000012.1"/>
</dbReference>
<keyword evidence="3" id="KW-1185">Reference proteome</keyword>
<feature type="compositionally biased region" description="Acidic residues" evidence="1">
    <location>
        <begin position="8"/>
        <end position="20"/>
    </location>
</feature>
<dbReference type="Proteomes" id="UP000186218">
    <property type="component" value="Unassembled WGS sequence"/>
</dbReference>
<evidence type="ECO:0000256" key="1">
    <source>
        <dbReference type="SAM" id="MobiDB-lite"/>
    </source>
</evidence>
<reference evidence="2 3" key="1">
    <citation type="submission" date="2017-01" db="EMBL/GenBank/DDBJ databases">
        <authorList>
            <person name="Mah S.A."/>
            <person name="Swanson W.J."/>
            <person name="Moy G.W."/>
            <person name="Vacquier V.D."/>
        </authorList>
    </citation>
    <scope>NUCLEOTIDE SEQUENCE [LARGE SCALE GENOMIC DNA]</scope>
    <source>
        <strain evidence="2 3">CPCC 203464</strain>
    </source>
</reference>
<name>A0A1N7H5G4_9NOCA</name>
<dbReference type="EMBL" id="FTNT01000012">
    <property type="protein sequence ID" value="SIS20089.1"/>
    <property type="molecule type" value="Genomic_DNA"/>
</dbReference>
<sequence length="56" mass="5841">MTGNRDDDLAETVDELEENVNSERGGDAADRHVADAGDGASDADADEGRPTVEPPD</sequence>
<dbReference type="STRING" id="1344003.SAMN05445060_3539"/>